<dbReference type="InterPro" id="IPR007484">
    <property type="entry name" value="Peptidase_M28"/>
</dbReference>
<dbReference type="Gene3D" id="3.40.630.10">
    <property type="entry name" value="Zn peptidases"/>
    <property type="match status" value="1"/>
</dbReference>
<evidence type="ECO:0000256" key="9">
    <source>
        <dbReference type="ARBA" id="ARBA00022692"/>
    </source>
</evidence>
<feature type="transmembrane region" description="Helical" evidence="20">
    <location>
        <begin position="432"/>
        <end position="456"/>
    </location>
</feature>
<comment type="similarity">
    <text evidence="5">Belongs to the peptidase M28 family.</text>
</comment>
<evidence type="ECO:0000256" key="6">
    <source>
        <dbReference type="ARBA" id="ARBA00017435"/>
    </source>
</evidence>
<evidence type="ECO:0000256" key="14">
    <source>
        <dbReference type="ARBA" id="ARBA00022989"/>
    </source>
</evidence>
<dbReference type="CDD" id="cd03875">
    <property type="entry name" value="M28_Fxna_like"/>
    <property type="match status" value="1"/>
</dbReference>
<sequence>MMRQRTRNSPAVSEPGQSATVDQKTCQSEDDKISFGRPAILFLALFIVLINASWAVYHFQFERLPVPLTAEQAGKRGFSEESAMQHVKALTRLGPHPVGSDALELALQYVLEASMRIKETAHWEVDVQVDLFHAKAGANRLVGALFKGKTLVYSDLKHVVLRILPKYLPEAEESAILISSHVDTVFSTEGAGDCSSCVSVMLELARGMSQWAHGFKNGVIFLFNTGEEEGLDGAHSFITQHPWRSTVRLAVDLEAMGIGGKSSIFQSGSDPWAIESFSGVAKYPSAQIIAQDLFLSGVIKSATDFQVYVEVAGLSGLDFAYSDMNAVYHTKNDKLKLLKPGSLQHLGENMLAFLLQAGRSSYLSKGDALEKEDAIVPEQTVFFDVLGMYMVVYRRRLASMLHNSVILQSLLIWTVSVLMGGYPAAIALGLSFLSIVLMWIFSISLSAMVAILLPVICPSPAPYIANPFLVVGLFGAPAVLGALTGQWLGFLILQKYLLHVSSKGRGSSVMPANSINWEAERWLFKSGFLQWFIALILGNIYMAGSTFLALVWLVSPAFAYGLIEATLTPVRSPKPLRIVTLLLGLALPILLSAGMLIRLVGTIIGLLVRFDTSPGSRPEWLGNMILAAFISAVVCLTFVYLLSYIHVSGAKKSIILSFFALFGLTLVAIFSGNFPTYTEDIARAVNVVHIVEMNRGNNGTMNPASYVSLFSMTPGKLEKEIETLKSEEFTCGRSKPLDLVTFTVHYGCWSSKDSRDGWSHEDIPILQVEGDSVTSVRTTHVSVNTRIATRWSLAINTAKIEDFTFGGDSRELVPLNNKTNVDGWHIIQFSGGKDSPTKFDLMLIWSKNATHSLQRASQGKEDSHLLLKLRTDVNRITPKTARILEKLPPWCALFGKSTSPYTLSFLTSLAIDF</sequence>
<evidence type="ECO:0000256" key="3">
    <source>
        <dbReference type="ARBA" id="ARBA00004128"/>
    </source>
</evidence>
<comment type="function">
    <text evidence="2">May be involved in vacuolar sorting and osmoregulation.</text>
</comment>
<keyword evidence="14 20" id="KW-1133">Transmembrane helix</keyword>
<keyword evidence="9 20" id="KW-0812">Transmembrane</keyword>
<feature type="transmembrane region" description="Helical" evidence="20">
    <location>
        <begin position="654"/>
        <end position="674"/>
    </location>
</feature>
<dbReference type="EMBL" id="GDJX01016444">
    <property type="protein sequence ID" value="JAT51492.1"/>
    <property type="molecule type" value="Transcribed_RNA"/>
</dbReference>
<evidence type="ECO:0000256" key="18">
    <source>
        <dbReference type="ARBA" id="ARBA00031512"/>
    </source>
</evidence>
<keyword evidence="10" id="KW-0479">Metal-binding</keyword>
<keyword evidence="8" id="KW-0645">Protease</keyword>
<gene>
    <name evidence="22" type="primary">Ermp1_4</name>
    <name evidence="22" type="ORF">g.93522</name>
</gene>
<evidence type="ECO:0000256" key="13">
    <source>
        <dbReference type="ARBA" id="ARBA00022833"/>
    </source>
</evidence>
<dbReference type="GO" id="GO:0005789">
    <property type="term" value="C:endoplasmic reticulum membrane"/>
    <property type="evidence" value="ECO:0007669"/>
    <property type="project" value="UniProtKB-SubCell"/>
</dbReference>
<dbReference type="Pfam" id="PF04389">
    <property type="entry name" value="Peptidase_M28"/>
    <property type="match status" value="1"/>
</dbReference>
<dbReference type="GO" id="GO:0006508">
    <property type="term" value="P:proteolysis"/>
    <property type="evidence" value="ECO:0007669"/>
    <property type="project" value="UniProtKB-KW"/>
</dbReference>
<evidence type="ECO:0000256" key="8">
    <source>
        <dbReference type="ARBA" id="ARBA00022670"/>
    </source>
</evidence>
<evidence type="ECO:0000256" key="10">
    <source>
        <dbReference type="ARBA" id="ARBA00022723"/>
    </source>
</evidence>
<evidence type="ECO:0000256" key="2">
    <source>
        <dbReference type="ARBA" id="ARBA00003273"/>
    </source>
</evidence>
<keyword evidence="11" id="KW-0378">Hydrolase</keyword>
<feature type="transmembrane region" description="Helical" evidence="20">
    <location>
        <begin position="579"/>
        <end position="608"/>
    </location>
</feature>
<keyword evidence="12" id="KW-0256">Endoplasmic reticulum</keyword>
<dbReference type="GO" id="GO:0008235">
    <property type="term" value="F:metalloexopeptidase activity"/>
    <property type="evidence" value="ECO:0007669"/>
    <property type="project" value="InterPro"/>
</dbReference>
<feature type="transmembrane region" description="Helical" evidence="20">
    <location>
        <begin position="468"/>
        <end position="493"/>
    </location>
</feature>
<dbReference type="GO" id="GO:0005774">
    <property type="term" value="C:vacuolar membrane"/>
    <property type="evidence" value="ECO:0007669"/>
    <property type="project" value="UniProtKB-SubCell"/>
</dbReference>
<evidence type="ECO:0000256" key="16">
    <source>
        <dbReference type="ARBA" id="ARBA00023136"/>
    </source>
</evidence>
<evidence type="ECO:0000256" key="12">
    <source>
        <dbReference type="ARBA" id="ARBA00022824"/>
    </source>
</evidence>
<evidence type="ECO:0000256" key="20">
    <source>
        <dbReference type="SAM" id="Phobius"/>
    </source>
</evidence>
<evidence type="ECO:0000259" key="21">
    <source>
        <dbReference type="Pfam" id="PF04389"/>
    </source>
</evidence>
<feature type="domain" description="Peptidase M28" evidence="21">
    <location>
        <begin position="166"/>
        <end position="353"/>
    </location>
</feature>
<evidence type="ECO:0000256" key="19">
    <source>
        <dbReference type="SAM" id="MobiDB-lite"/>
    </source>
</evidence>
<keyword evidence="17" id="KW-0325">Glycoprotein</keyword>
<feature type="compositionally biased region" description="Polar residues" evidence="19">
    <location>
        <begin position="7"/>
        <end position="25"/>
    </location>
</feature>
<evidence type="ECO:0000313" key="22">
    <source>
        <dbReference type="EMBL" id="JAT51492.1"/>
    </source>
</evidence>
<dbReference type="SUPFAM" id="SSF53187">
    <property type="entry name" value="Zn-dependent exopeptidases"/>
    <property type="match status" value="1"/>
</dbReference>
<dbReference type="InterPro" id="IPR048024">
    <property type="entry name" value="Fxna-like_M28_dom"/>
</dbReference>
<feature type="transmembrane region" description="Helical" evidence="20">
    <location>
        <begin position="39"/>
        <end position="57"/>
    </location>
</feature>
<keyword evidence="13" id="KW-0862">Zinc</keyword>
<dbReference type="InterPro" id="IPR045175">
    <property type="entry name" value="M28_fam"/>
</dbReference>
<keyword evidence="7" id="KW-0926">Vacuole</keyword>
<dbReference type="PANTHER" id="PTHR12147">
    <property type="entry name" value="METALLOPEPTIDASE M28 FAMILY MEMBER"/>
    <property type="match status" value="1"/>
</dbReference>
<evidence type="ECO:0000256" key="11">
    <source>
        <dbReference type="ARBA" id="ARBA00022801"/>
    </source>
</evidence>
<reference evidence="22" key="1">
    <citation type="submission" date="2015-07" db="EMBL/GenBank/DDBJ databases">
        <title>Transcriptome Assembly of Anthurium amnicola.</title>
        <authorList>
            <person name="Suzuki J."/>
        </authorList>
    </citation>
    <scope>NUCLEOTIDE SEQUENCE</scope>
</reference>
<dbReference type="AlphaFoldDB" id="A0A1D1YA17"/>
<comment type="subcellular location">
    <subcellularLocation>
        <location evidence="4">Endoplasmic reticulum membrane</location>
        <topology evidence="4">Multi-pass membrane protein</topology>
    </subcellularLocation>
    <subcellularLocation>
        <location evidence="3">Vacuole membrane</location>
        <topology evidence="3">Multi-pass membrane protein</topology>
    </subcellularLocation>
</comment>
<dbReference type="FunFam" id="3.40.630.10:FF:000008">
    <property type="entry name" value="Endoplasmic reticulum metallopeptidase 1"/>
    <property type="match status" value="1"/>
</dbReference>
<organism evidence="22">
    <name type="scientific">Anthurium amnicola</name>
    <dbReference type="NCBI Taxonomy" id="1678845"/>
    <lineage>
        <taxon>Eukaryota</taxon>
        <taxon>Viridiplantae</taxon>
        <taxon>Streptophyta</taxon>
        <taxon>Embryophyta</taxon>
        <taxon>Tracheophyta</taxon>
        <taxon>Spermatophyta</taxon>
        <taxon>Magnoliopsida</taxon>
        <taxon>Liliopsida</taxon>
        <taxon>Araceae</taxon>
        <taxon>Pothoideae</taxon>
        <taxon>Potheae</taxon>
        <taxon>Anthurium</taxon>
    </lineage>
</organism>
<evidence type="ECO:0000256" key="7">
    <source>
        <dbReference type="ARBA" id="ARBA00022554"/>
    </source>
</evidence>
<evidence type="ECO:0000256" key="4">
    <source>
        <dbReference type="ARBA" id="ARBA00004477"/>
    </source>
</evidence>
<keyword evidence="16 20" id="KW-0472">Membrane</keyword>
<accession>A0A1D1YA17</accession>
<evidence type="ECO:0000256" key="17">
    <source>
        <dbReference type="ARBA" id="ARBA00023180"/>
    </source>
</evidence>
<evidence type="ECO:0000256" key="5">
    <source>
        <dbReference type="ARBA" id="ARBA00010918"/>
    </source>
</evidence>
<keyword evidence="15" id="KW-0482">Metalloprotease</keyword>
<protein>
    <recommendedName>
        <fullName evidence="6">Vacuolar membrane protease</fullName>
    </recommendedName>
    <alternativeName>
        <fullName evidence="18">FXNA-related family protease 1</fullName>
    </alternativeName>
</protein>
<proteinExistence type="inferred from homology"/>
<evidence type="ECO:0000256" key="1">
    <source>
        <dbReference type="ARBA" id="ARBA00001947"/>
    </source>
</evidence>
<dbReference type="GO" id="GO:0046872">
    <property type="term" value="F:metal ion binding"/>
    <property type="evidence" value="ECO:0007669"/>
    <property type="project" value="UniProtKB-KW"/>
</dbReference>
<feature type="transmembrane region" description="Helical" evidence="20">
    <location>
        <begin position="405"/>
        <end position="425"/>
    </location>
</feature>
<dbReference type="PANTHER" id="PTHR12147:SF58">
    <property type="entry name" value="VACUOLAR MEMBRANE PROTEASE"/>
    <property type="match status" value="1"/>
</dbReference>
<name>A0A1D1YA17_9ARAE</name>
<comment type="cofactor">
    <cofactor evidence="1">
        <name>Zn(2+)</name>
        <dbReference type="ChEBI" id="CHEBI:29105"/>
    </cofactor>
</comment>
<feature type="region of interest" description="Disordered" evidence="19">
    <location>
        <begin position="1"/>
        <end position="25"/>
    </location>
</feature>
<evidence type="ECO:0000256" key="15">
    <source>
        <dbReference type="ARBA" id="ARBA00023049"/>
    </source>
</evidence>
<feature type="transmembrane region" description="Helical" evidence="20">
    <location>
        <begin position="620"/>
        <end position="642"/>
    </location>
</feature>